<protein>
    <submittedName>
        <fullName evidence="3">Putative mucin TcMUCII</fullName>
    </submittedName>
</protein>
<feature type="region of interest" description="Disordered" evidence="1">
    <location>
        <begin position="39"/>
        <end position="183"/>
    </location>
</feature>
<dbReference type="Proteomes" id="UP000246078">
    <property type="component" value="Unassembled WGS sequence"/>
</dbReference>
<feature type="chain" id="PRO_5015886456" evidence="2">
    <location>
        <begin position="26"/>
        <end position="210"/>
    </location>
</feature>
<organism evidence="3 4">
    <name type="scientific">Trypanosoma cruzi</name>
    <dbReference type="NCBI Taxonomy" id="5693"/>
    <lineage>
        <taxon>Eukaryota</taxon>
        <taxon>Discoba</taxon>
        <taxon>Euglenozoa</taxon>
        <taxon>Kinetoplastea</taxon>
        <taxon>Metakinetoplastina</taxon>
        <taxon>Trypanosomatida</taxon>
        <taxon>Trypanosomatidae</taxon>
        <taxon>Trypanosoma</taxon>
        <taxon>Schizotrypanum</taxon>
    </lineage>
</organism>
<dbReference type="VEuPathDB" id="TriTrypDB:TcCLB.509699.150"/>
<sequence length="210" mass="21520">MMTCRLLCALLVLALCCCCPSVCVSDSTEETIVVVLEDEEQGGGMSPPLPQPPTAKPDEAIVGAPSRPPRATGTPPVPGQSDPSKMGSVAKPGDDVGEGSGSTSTEDLGPNGVPNTLQADVNKDTTGPPSHKRLSEERANSESEDSTEETTTTTTTTTQAPSTTTTEAPTAMTTRAPSRLREMDGSLSSSAWVCAPLVLAASALAYTAVN</sequence>
<dbReference type="AlphaFoldDB" id="A0A2V2XJP5"/>
<dbReference type="VEuPathDB" id="TriTrypDB:C3747_4g192"/>
<name>A0A2V2XJP5_TRYCR</name>
<dbReference type="VEuPathDB" id="TriTrypDB:BCY84_22122"/>
<gene>
    <name evidence="3" type="ORF">C3747_4g192</name>
</gene>
<dbReference type="Pfam" id="PF01456">
    <property type="entry name" value="Mucin"/>
    <property type="match status" value="1"/>
</dbReference>
<evidence type="ECO:0000313" key="3">
    <source>
        <dbReference type="EMBL" id="PWV21006.1"/>
    </source>
</evidence>
<dbReference type="VEuPathDB" id="TriTrypDB:C4B63_37g109"/>
<comment type="caution">
    <text evidence="3">The sequence shown here is derived from an EMBL/GenBank/DDBJ whole genome shotgun (WGS) entry which is preliminary data.</text>
</comment>
<feature type="compositionally biased region" description="Low complexity" evidence="1">
    <location>
        <begin position="149"/>
        <end position="177"/>
    </location>
</feature>
<reference evidence="3 4" key="1">
    <citation type="journal article" date="2018" name="Microb. Genom.">
        <title>Expanding an expanded genome: long-read sequencing of Trypanosoma cruzi.</title>
        <authorList>
            <person name="Berna L."/>
            <person name="Rodriguez M."/>
            <person name="Chiribao M.L."/>
            <person name="Parodi-Talice A."/>
            <person name="Pita S."/>
            <person name="Rijo G."/>
            <person name="Alvarez-Valin F."/>
            <person name="Robello C."/>
        </authorList>
    </citation>
    <scope>NUCLEOTIDE SEQUENCE [LARGE SCALE GENOMIC DNA]</scope>
    <source>
        <strain evidence="3 4">TCC</strain>
    </source>
</reference>
<dbReference type="VEuPathDB" id="TriTrypDB:TCSYLVIO_009475"/>
<proteinExistence type="predicted"/>
<dbReference type="VEuPathDB" id="TriTrypDB:TcCL_NonESM12437"/>
<evidence type="ECO:0000313" key="4">
    <source>
        <dbReference type="Proteomes" id="UP000246078"/>
    </source>
</evidence>
<dbReference type="VEuPathDB" id="TriTrypDB:ECC02_012440"/>
<feature type="signal peptide" evidence="2">
    <location>
        <begin position="1"/>
        <end position="25"/>
    </location>
</feature>
<dbReference type="EMBL" id="PRFC01000004">
    <property type="protein sequence ID" value="PWV21006.1"/>
    <property type="molecule type" value="Genomic_DNA"/>
</dbReference>
<dbReference type="VEuPathDB" id="TriTrypDB:TcCLB.507637.130"/>
<evidence type="ECO:0000256" key="2">
    <source>
        <dbReference type="SAM" id="SignalP"/>
    </source>
</evidence>
<dbReference type="VEuPathDB" id="TriTrypDB:TcCLB.510583.100"/>
<feature type="compositionally biased region" description="Polar residues" evidence="1">
    <location>
        <begin position="113"/>
        <end position="128"/>
    </location>
</feature>
<evidence type="ECO:0000256" key="1">
    <source>
        <dbReference type="SAM" id="MobiDB-lite"/>
    </source>
</evidence>
<accession>A0A2V2XJP5</accession>
<dbReference type="InterPro" id="IPR000458">
    <property type="entry name" value="Tryp_mucin"/>
</dbReference>
<keyword evidence="2" id="KW-0732">Signal</keyword>